<dbReference type="EMBL" id="HM569370">
    <property type="protein sequence ID" value="ADJ54131.1"/>
    <property type="molecule type" value="mRNA"/>
</dbReference>
<feature type="transmembrane region" description="Helical" evidence="2">
    <location>
        <begin position="6"/>
        <end position="25"/>
    </location>
</feature>
<keyword evidence="2" id="KW-0472">Membrane</keyword>
<sequence>MKYLNLIYIILIILSTIMMSSQIPVKDQKKTTKPTKRPSISAKTPLH</sequence>
<accession>F6K8T3</accession>
<evidence type="ECO:0000256" key="1">
    <source>
        <dbReference type="SAM" id="MobiDB-lite"/>
    </source>
</evidence>
<keyword evidence="2" id="KW-1133">Transmembrane helix</keyword>
<dbReference type="AlphaFoldDB" id="F6K8T3"/>
<feature type="region of interest" description="Disordered" evidence="1">
    <location>
        <begin position="24"/>
        <end position="47"/>
    </location>
</feature>
<name>F6K8T3_9DIPT</name>
<evidence type="ECO:0000313" key="3">
    <source>
        <dbReference type="EMBL" id="ADJ54131.1"/>
    </source>
</evidence>
<organism evidence="3">
    <name type="scientific">Phlebotomus sergenti</name>
    <dbReference type="NCBI Taxonomy" id="85759"/>
    <lineage>
        <taxon>Eukaryota</taxon>
        <taxon>Metazoa</taxon>
        <taxon>Ecdysozoa</taxon>
        <taxon>Arthropoda</taxon>
        <taxon>Hexapoda</taxon>
        <taxon>Insecta</taxon>
        <taxon>Pterygota</taxon>
        <taxon>Neoptera</taxon>
        <taxon>Endopterygota</taxon>
        <taxon>Diptera</taxon>
        <taxon>Nematocera</taxon>
        <taxon>Psychodoidea</taxon>
        <taxon>Psychodidae</taxon>
        <taxon>Phlebotomus</taxon>
        <taxon>Paraphlebotomus</taxon>
    </lineage>
</organism>
<protein>
    <submittedName>
        <fullName evidence="3">3.0 kDa salivary protein</fullName>
    </submittedName>
</protein>
<keyword evidence="2" id="KW-0812">Transmembrane</keyword>
<proteinExistence type="evidence at transcript level"/>
<evidence type="ECO:0000256" key="2">
    <source>
        <dbReference type="SAM" id="Phobius"/>
    </source>
</evidence>
<reference evidence="3" key="1">
    <citation type="submission" date="2010-06" db="EMBL/GenBank/DDBJ databases">
        <title>Comparative analysis of salivary gland transcriptomics with respect to vectors of cutaneous and visceral leishmaniases.</title>
        <authorList>
            <person name="Rohousova I."/>
            <person name="Subrahmanyam S."/>
            <person name="Volfova V."/>
            <person name="Mu J."/>
            <person name="Volf P."/>
            <person name="Valenzuela J.G."/>
            <person name="Jochim R.C."/>
        </authorList>
    </citation>
    <scope>NUCLEOTIDE SEQUENCE</scope>
    <source>
        <tissue evidence="3">Salivary gland</tissue>
    </source>
</reference>